<feature type="compositionally biased region" description="Polar residues" evidence="4">
    <location>
        <begin position="344"/>
        <end position="354"/>
    </location>
</feature>
<evidence type="ECO:0000313" key="5">
    <source>
        <dbReference type="EMBL" id="KAL3275831.1"/>
    </source>
</evidence>
<feature type="compositionally biased region" description="Low complexity" evidence="4">
    <location>
        <begin position="2311"/>
        <end position="2331"/>
    </location>
</feature>
<dbReference type="PROSITE" id="PS50005">
    <property type="entry name" value="TPR"/>
    <property type="match status" value="2"/>
</dbReference>
<feature type="compositionally biased region" description="Polar residues" evidence="4">
    <location>
        <begin position="2603"/>
        <end position="2635"/>
    </location>
</feature>
<feature type="compositionally biased region" description="Polar residues" evidence="4">
    <location>
        <begin position="2333"/>
        <end position="2347"/>
    </location>
</feature>
<feature type="region of interest" description="Disordered" evidence="4">
    <location>
        <begin position="1601"/>
        <end position="1688"/>
    </location>
</feature>
<dbReference type="InterPro" id="IPR033053">
    <property type="entry name" value="Hir3/CABIN1"/>
</dbReference>
<feature type="region of interest" description="Disordered" evidence="4">
    <location>
        <begin position="2117"/>
        <end position="2169"/>
    </location>
</feature>
<feature type="compositionally biased region" description="Polar residues" evidence="4">
    <location>
        <begin position="1991"/>
        <end position="2001"/>
    </location>
</feature>
<feature type="compositionally biased region" description="Pro residues" evidence="4">
    <location>
        <begin position="2298"/>
        <end position="2310"/>
    </location>
</feature>
<keyword evidence="3" id="KW-0802">TPR repeat</keyword>
<dbReference type="GO" id="GO:0005634">
    <property type="term" value="C:nucleus"/>
    <property type="evidence" value="ECO:0007669"/>
    <property type="project" value="UniProtKB-SubCell"/>
</dbReference>
<dbReference type="PANTHER" id="PTHR15502">
    <property type="entry name" value="CALCINEURIN-BINDING PROTEIN CABIN 1-RELATED"/>
    <property type="match status" value="1"/>
</dbReference>
<dbReference type="SUPFAM" id="SSF48452">
    <property type="entry name" value="TPR-like"/>
    <property type="match status" value="2"/>
</dbReference>
<keyword evidence="2" id="KW-0539">Nucleus</keyword>
<accession>A0ABD2NCA0</accession>
<dbReference type="Gene3D" id="1.25.40.10">
    <property type="entry name" value="Tetratricopeptide repeat domain"/>
    <property type="match status" value="2"/>
</dbReference>
<dbReference type="SMART" id="SM00028">
    <property type="entry name" value="TPR"/>
    <property type="match status" value="4"/>
</dbReference>
<comment type="caution">
    <text evidence="5">The sequence shown here is derived from an EMBL/GenBank/DDBJ whole genome shotgun (WGS) entry which is preliminary data.</text>
</comment>
<feature type="region of interest" description="Disordered" evidence="4">
    <location>
        <begin position="327"/>
        <end position="381"/>
    </location>
</feature>
<feature type="region of interest" description="Disordered" evidence="4">
    <location>
        <begin position="2442"/>
        <end position="2530"/>
    </location>
</feature>
<gene>
    <name evidence="5" type="ORF">HHI36_020575</name>
</gene>
<feature type="region of interest" description="Disordered" evidence="4">
    <location>
        <begin position="1281"/>
        <end position="1316"/>
    </location>
</feature>
<feature type="compositionally biased region" description="Polar residues" evidence="4">
    <location>
        <begin position="2661"/>
        <end position="2679"/>
    </location>
</feature>
<feature type="region of interest" description="Disordered" evidence="4">
    <location>
        <begin position="1436"/>
        <end position="1472"/>
    </location>
</feature>
<keyword evidence="6" id="KW-1185">Reference proteome</keyword>
<proteinExistence type="predicted"/>
<feature type="region of interest" description="Disordered" evidence="4">
    <location>
        <begin position="2713"/>
        <end position="2786"/>
    </location>
</feature>
<feature type="compositionally biased region" description="Basic and acidic residues" evidence="4">
    <location>
        <begin position="1601"/>
        <end position="1616"/>
    </location>
</feature>
<dbReference type="Proteomes" id="UP001516400">
    <property type="component" value="Unassembled WGS sequence"/>
</dbReference>
<evidence type="ECO:0000256" key="2">
    <source>
        <dbReference type="ARBA" id="ARBA00023242"/>
    </source>
</evidence>
<dbReference type="EMBL" id="JABFTP020000083">
    <property type="protein sequence ID" value="KAL3275831.1"/>
    <property type="molecule type" value="Genomic_DNA"/>
</dbReference>
<feature type="compositionally biased region" description="Acidic residues" evidence="4">
    <location>
        <begin position="357"/>
        <end position="373"/>
    </location>
</feature>
<feature type="region of interest" description="Disordered" evidence="4">
    <location>
        <begin position="2602"/>
        <end position="2698"/>
    </location>
</feature>
<feature type="compositionally biased region" description="Low complexity" evidence="4">
    <location>
        <begin position="2118"/>
        <end position="2135"/>
    </location>
</feature>
<evidence type="ECO:0000256" key="4">
    <source>
        <dbReference type="SAM" id="MobiDB-lite"/>
    </source>
</evidence>
<dbReference type="PANTHER" id="PTHR15502:SF7">
    <property type="entry name" value="CALCINEURIN-BINDING PROTEIN CABIN-1"/>
    <property type="match status" value="1"/>
</dbReference>
<evidence type="ECO:0000313" key="6">
    <source>
        <dbReference type="Proteomes" id="UP001516400"/>
    </source>
</evidence>
<feature type="repeat" description="TPR" evidence="3">
    <location>
        <begin position="112"/>
        <end position="145"/>
    </location>
</feature>
<sequence length="2786" mass="314814">MLKIRPLNRDSLSDEDAPVLRKELQEEIALEMYNNALRFEAQEQYKEARGLLFKLINENIPQLENQGGLPKSMSTLKYSCYLNIGNIYVAEKENASALDNYLIASELDETDVTLWYKIGKLALKENRFRQSIYAFSKGLDCNESHWPCLDEIISLLFAVRDTIGCLYYIGKALLLDADYTKGLVFRKQIYKDNPASKEYYQKSNPDYIWEPPLDIELDEHDEEKYLKEVQCIIDRINEAEKALESKPLSTIPLPKALENYSWLAVSKSVISLYQYIQTNEMSFLTFVDLNKCMSQILSTETPDVKTEGETPSEICADVEKSENLVTTKSEEKINVDPVIERRFSQNSEENGTPIQTDNDEEQQTEQDMEEPEEKNEKARARGYKRKRDLLLDLRVWGWHSKRKQVRKTKPDKFYTVEDCLNQMLPSNLLQNKVGDAFTQDDSMNTMDIYNMFLEDRQINILSPIHSPKSSNFEPYFGTDREKEDIIKSWTRAREYCDTCVLLKEFVVGISKLWHIKWPKELIAQYIIAYEMYRELHQLPGLYDPENVFEDIKDETLATILYAELILFSCPKDLEKDRMLHIGQIQFVETMTLLWEEQWGHEYVSVFSRVFWLRAYIYRKEGSNESAVRCLQLIEEVVTEQEKKTEEKFCVVLPNCNKCGFISVEGTTKMLKHLDMIKSVSCLEDLYNREKYKEVAEIVKSTFASDSGCPTYGKVGRPAQLGMLLHALWFTDFDQCFIWSEECLFEAHAFYTRPGPDRIRWESVVEKCLGIMHEIIKHKTRDIIDLLPNKNRARLTETLAKIICKQINTENSSVIPLQTISPWILLHHLLAKNEEEELKEKGTKQNKDEEDDELNEDAVPASLSILFSGHKFLGPKSWCLTNQGELLHFILDVLLDRDDHYKYEKLREKLDIQIEQALFCLYQHPSKKNKISRHLADHNVDPLPLSWEKSFQLYEFYAPEVLPEFNSFKNASITADLEQLLLRITALVIPECDPNVSIPKINEYLQGKTDKIPDPIQFPNKIRAIYYLLGDYYFKLRDFVRCVKYFLMDLAINPHRIDSWACLGLSYFSQLEIKLNFCKKIKSEEEFLEKAKNAHVGFTTALKLSPDDITLWIEFGTFEYMAHSFCSRYLKFESENMSMERFEYLENQKNAFLDSSGQSFEKAIALYETNDNEADERWLQYYILGKIAEKKQTEPSEYLNYYLTASQLLHENNATYPDKINYNSPQHLSVEALELHYRINASILKYLELHEGKEIDYSKGTLFKKTLDALAINRKLAAQRAQKKLEKSNKNKPVEKIEETEKSRTDEVPKTGEVVPQDFGESSKQIKTDEIETKTDVKVENKECAVKLEEQKKIEEQVACLTSQETEINTAESIVVENPDVEVMEIDAEMEKEIKESVDNLLQKVEEMDKEPPLVEVVDEVILLDADYDVIMILSSDEDGDEDNSNSMKEVCASEEGGVDLTIASDKSPKGEDLGNVTATIVENQKDEVLEVDSQQNDIMDVGSQSDDLIKTGNQPVDDIEVGLASVEDSDAGKNVFSDRDGDEVRVDLPIDVSKENIDVQQVLDKMMEETMIASEQQMEMDSDTSILDKSIEVIDCSISEEHKEADKHPVSQKSEENIAESTNTDKVDMKDKGQEKSVTDDDKKISEESSSSSSSSGSSDSSSSSDSDSEEDTSSSSSSSSSDDSSNEIMSNTEILHLVDRCVKGLEQCIIRLPKNYKAIYRLAHIFFNYKARKDMNKSKQLLLGAYKCYETSLVTGLFADRKASNFFNGIWRIPSSEIDRPGSLAAHMSRCVAILLQILRVTNDSKILLDLYFQLKKSPDPDKIYIKDSERSQFSEQALSLCIQAFRNTLKNTDCMNNTAMKKLLHDIYRAYVRIQKHAPEKEPSFGQILEDIYKKFIREKIPDNVNVLDLAIKFCQQTKIVEKQKAIVVPQNISPQNPLVPMGPVLPTPSTINSGNTTILKRPSVSGRPRGRPPLPKAPGQVKPRGKSPSVSIPNQSNWKKSASDQTIAYEYIKHYQEELMKQYNQNLNYMQMAQLSQMYSNPSTFANAYLQAQQTSMMSANFLNQLSGLGMLGSSADKGSAAQMDALQSKFKEMMALVKKGPQLGNFSIDQLMASSSTKSPSNPKKQKPVSSDNSKIVEPPKEAKLTQEKPKETKVMDSSKTDSIQSKASIETTKINVDNVQSKAATQTTKVISITTPPSVISVHKEKKDVPYTSSISSISIIPKEKVSQVKPEGQFMNIGATISKVPMTTSSSKLHSSSSHQSSSLASIETVAKKMVATPPQSTTPVSYSSIIRPPPSPIMPPPSSPLSISSLSPSGGSPSTKLPSPQKSPSPINMKESGNSVPKLNIEAMISRVSPTHIESHKKHPKDRNTPPVTSQLSNFALEAGLPKFPSTLSMTPVNVPSKVMVEPQQSVSLHKLPPKKKDSYLAKLPSSITLTPSVSKSTNLEGYSKSHGDHSVVKHSSQLSPSVPKKHLVSPTVSIKPASSNPNPKFGTETKSVVQTDFPKSLKGMPIPTPRKPDNLTHTPFNIESMLQMSSKPRVSSSSLLTYSYPQPPTQKVAHTSVITSTNMSPSAGHKVAMDRKIPTTFRHANPMVVGRNSSKVGHSDVKSINVSGVSNKKNDPRSSSQLYQDMPLPMSSTYSMPRHDKKTLIQRASKGSPTPVISTIPRTSPTSVYIAPPPSTSPGKTLQEKLADKKREQANKQLFQLKEQQKVPQQQQPSRDPSTSFANPHPISKMLSNPKGSEADKSKVFHVNKPQGKSKPAPPPRRKSSSDESVIFLD</sequence>
<organism evidence="5 6">
    <name type="scientific">Cryptolaemus montrouzieri</name>
    <dbReference type="NCBI Taxonomy" id="559131"/>
    <lineage>
        <taxon>Eukaryota</taxon>
        <taxon>Metazoa</taxon>
        <taxon>Ecdysozoa</taxon>
        <taxon>Arthropoda</taxon>
        <taxon>Hexapoda</taxon>
        <taxon>Insecta</taxon>
        <taxon>Pterygota</taxon>
        <taxon>Neoptera</taxon>
        <taxon>Endopterygota</taxon>
        <taxon>Coleoptera</taxon>
        <taxon>Polyphaga</taxon>
        <taxon>Cucujiformia</taxon>
        <taxon>Coccinelloidea</taxon>
        <taxon>Coccinellidae</taxon>
        <taxon>Scymninae</taxon>
        <taxon>Scymnini</taxon>
        <taxon>Cryptolaemus</taxon>
    </lineage>
</organism>
<feature type="compositionally biased region" description="Polar residues" evidence="4">
    <location>
        <begin position="2442"/>
        <end position="2452"/>
    </location>
</feature>
<protein>
    <recommendedName>
        <fullName evidence="7">Calcineurin-binding protein cabin-1</fullName>
    </recommendedName>
</protein>
<feature type="compositionally biased region" description="Low complexity" evidence="4">
    <location>
        <begin position="1648"/>
        <end position="1666"/>
    </location>
</feature>
<feature type="compositionally biased region" description="Polar residues" evidence="4">
    <location>
        <begin position="1950"/>
        <end position="1961"/>
    </location>
</feature>
<evidence type="ECO:0000256" key="3">
    <source>
        <dbReference type="PROSITE-ProRule" id="PRU00339"/>
    </source>
</evidence>
<feature type="region of interest" description="Disordered" evidence="4">
    <location>
        <begin position="1950"/>
        <end position="2001"/>
    </location>
</feature>
<evidence type="ECO:0000256" key="1">
    <source>
        <dbReference type="ARBA" id="ARBA00004123"/>
    </source>
</evidence>
<evidence type="ECO:0008006" key="7">
    <source>
        <dbReference type="Google" id="ProtNLM"/>
    </source>
</evidence>
<reference evidence="5 6" key="1">
    <citation type="journal article" date="2021" name="BMC Biol.">
        <title>Horizontally acquired antibacterial genes associated with adaptive radiation of ladybird beetles.</title>
        <authorList>
            <person name="Li H.S."/>
            <person name="Tang X.F."/>
            <person name="Huang Y.H."/>
            <person name="Xu Z.Y."/>
            <person name="Chen M.L."/>
            <person name="Du X.Y."/>
            <person name="Qiu B.Y."/>
            <person name="Chen P.T."/>
            <person name="Zhang W."/>
            <person name="Slipinski A."/>
            <person name="Escalona H.E."/>
            <person name="Waterhouse R.M."/>
            <person name="Zwick A."/>
            <person name="Pang H."/>
        </authorList>
    </citation>
    <scope>NUCLEOTIDE SEQUENCE [LARGE SCALE GENOMIC DNA]</scope>
    <source>
        <strain evidence="5">SYSU2018</strain>
    </source>
</reference>
<feature type="compositionally biased region" description="Polar residues" evidence="4">
    <location>
        <begin position="2482"/>
        <end position="2506"/>
    </location>
</feature>
<feature type="compositionally biased region" description="Basic and acidic residues" evidence="4">
    <location>
        <begin position="1282"/>
        <end position="1309"/>
    </location>
</feature>
<feature type="region of interest" description="Disordered" evidence="4">
    <location>
        <begin position="2281"/>
        <end position="2347"/>
    </location>
</feature>
<dbReference type="InterPro" id="IPR019734">
    <property type="entry name" value="TPR_rpt"/>
</dbReference>
<feature type="repeat" description="TPR" evidence="3">
    <location>
        <begin position="1022"/>
        <end position="1055"/>
    </location>
</feature>
<feature type="compositionally biased region" description="Low complexity" evidence="4">
    <location>
        <begin position="2713"/>
        <end position="2725"/>
    </location>
</feature>
<feature type="compositionally biased region" description="Basic and acidic residues" evidence="4">
    <location>
        <begin position="2142"/>
        <end position="2164"/>
    </location>
</feature>
<feature type="compositionally biased region" description="Basic and acidic residues" evidence="4">
    <location>
        <begin position="1623"/>
        <end position="1647"/>
    </location>
</feature>
<comment type="subcellular location">
    <subcellularLocation>
        <location evidence="1">Nucleus</location>
    </subcellularLocation>
</comment>
<dbReference type="InterPro" id="IPR011990">
    <property type="entry name" value="TPR-like_helical_dom_sf"/>
</dbReference>
<feature type="compositionally biased region" description="Low complexity" evidence="4">
    <location>
        <begin position="1674"/>
        <end position="1684"/>
    </location>
</feature>
<feature type="compositionally biased region" description="Basic and acidic residues" evidence="4">
    <location>
        <begin position="327"/>
        <end position="343"/>
    </location>
</feature>
<name>A0ABD2NCA0_9CUCU</name>